<sequence length="168" mass="18244">MQVTIHSELVGPLSLDTDSGFADAVTIRTPNGAVPVWLGIFEGVSQNGKLLGETGGLIDAFPELVGKARKLLVEDLGTGTQVAQFVEFHSDELDLPEVRKVHEEYRNQRATAEALVALLDPKAFVLSVGEGGGLESWIDFTLSPDVSDQLLVVRFDSDRHATRISWES</sequence>
<dbReference type="STRING" id="168276.SAMN05444580_101451"/>
<evidence type="ECO:0000313" key="1">
    <source>
        <dbReference type="EMBL" id="SDC63539.1"/>
    </source>
</evidence>
<keyword evidence="2" id="KW-1185">Reference proteome</keyword>
<gene>
    <name evidence="1" type="ORF">SAMN05444580_101451</name>
</gene>
<dbReference type="Proteomes" id="UP000199417">
    <property type="component" value="Unassembled WGS sequence"/>
</dbReference>
<dbReference type="RefSeq" id="WP_083577385.1">
    <property type="nucleotide sequence ID" value="NZ_FNAB01000001.1"/>
</dbReference>
<proteinExistence type="predicted"/>
<name>A0A1G6N6T3_9NOCA</name>
<dbReference type="EMBL" id="FNAB01000001">
    <property type="protein sequence ID" value="SDC63539.1"/>
    <property type="molecule type" value="Genomic_DNA"/>
</dbReference>
<organism evidence="1 2">
    <name type="scientific">Rhodococcus tukisamuensis</name>
    <dbReference type="NCBI Taxonomy" id="168276"/>
    <lineage>
        <taxon>Bacteria</taxon>
        <taxon>Bacillati</taxon>
        <taxon>Actinomycetota</taxon>
        <taxon>Actinomycetes</taxon>
        <taxon>Mycobacteriales</taxon>
        <taxon>Nocardiaceae</taxon>
        <taxon>Rhodococcus</taxon>
    </lineage>
</organism>
<reference evidence="1 2" key="1">
    <citation type="submission" date="2016-10" db="EMBL/GenBank/DDBJ databases">
        <authorList>
            <person name="de Groot N.N."/>
        </authorList>
    </citation>
    <scope>NUCLEOTIDE SEQUENCE [LARGE SCALE GENOMIC DNA]</scope>
    <source>
        <strain evidence="1 2">JCM 11308</strain>
    </source>
</reference>
<accession>A0A1G6N6T3</accession>
<evidence type="ECO:0008006" key="3">
    <source>
        <dbReference type="Google" id="ProtNLM"/>
    </source>
</evidence>
<protein>
    <recommendedName>
        <fullName evidence="3">DUF2004 domain-containing protein</fullName>
    </recommendedName>
</protein>
<evidence type="ECO:0000313" key="2">
    <source>
        <dbReference type="Proteomes" id="UP000199417"/>
    </source>
</evidence>
<dbReference type="AlphaFoldDB" id="A0A1G6N6T3"/>